<proteinExistence type="predicted"/>
<accession>A0A1B2HXR9</accession>
<name>A0A1B2HXR9_9PSEU</name>
<organism evidence="2 3">
    <name type="scientific">Lentzea guizhouensis</name>
    <dbReference type="NCBI Taxonomy" id="1586287"/>
    <lineage>
        <taxon>Bacteria</taxon>
        <taxon>Bacillati</taxon>
        <taxon>Actinomycetota</taxon>
        <taxon>Actinomycetes</taxon>
        <taxon>Pseudonocardiales</taxon>
        <taxon>Pseudonocardiaceae</taxon>
        <taxon>Lentzea</taxon>
    </lineage>
</organism>
<gene>
    <name evidence="2" type="ORF">BBK82_05585</name>
</gene>
<dbReference type="Gene3D" id="3.30.450.40">
    <property type="match status" value="1"/>
</dbReference>
<keyword evidence="3" id="KW-1185">Reference proteome</keyword>
<dbReference type="EMBL" id="CP016793">
    <property type="protein sequence ID" value="ANZ42512.1"/>
    <property type="molecule type" value="Genomic_DNA"/>
</dbReference>
<dbReference type="SUPFAM" id="SSF55781">
    <property type="entry name" value="GAF domain-like"/>
    <property type="match status" value="1"/>
</dbReference>
<evidence type="ECO:0000313" key="2">
    <source>
        <dbReference type="EMBL" id="ANZ42512.1"/>
    </source>
</evidence>
<dbReference type="KEGG" id="led:BBK82_05585"/>
<dbReference type="InterPro" id="IPR003018">
    <property type="entry name" value="GAF"/>
</dbReference>
<evidence type="ECO:0000259" key="1">
    <source>
        <dbReference type="Pfam" id="PF13185"/>
    </source>
</evidence>
<dbReference type="InterPro" id="IPR029016">
    <property type="entry name" value="GAF-like_dom_sf"/>
</dbReference>
<reference evidence="2 3" key="1">
    <citation type="submission" date="2016-07" db="EMBL/GenBank/DDBJ databases">
        <title>Complete genome sequence of the Lentzea guizhouensis DHS C013.</title>
        <authorList>
            <person name="Cao C."/>
        </authorList>
    </citation>
    <scope>NUCLEOTIDE SEQUENCE [LARGE SCALE GENOMIC DNA]</scope>
    <source>
        <strain evidence="2 3">DHS C013</strain>
    </source>
</reference>
<feature type="domain" description="GAF" evidence="1">
    <location>
        <begin position="9"/>
        <end position="147"/>
    </location>
</feature>
<dbReference type="STRING" id="1586287.BBK82_05585"/>
<dbReference type="Proteomes" id="UP000093053">
    <property type="component" value="Chromosome"/>
</dbReference>
<dbReference type="AlphaFoldDB" id="A0A1B2HXR9"/>
<protein>
    <recommendedName>
        <fullName evidence="1">GAF domain-containing protein</fullName>
    </recommendedName>
</protein>
<dbReference type="Pfam" id="PF13185">
    <property type="entry name" value="GAF_2"/>
    <property type="match status" value="1"/>
</dbReference>
<evidence type="ECO:0000313" key="3">
    <source>
        <dbReference type="Proteomes" id="UP000093053"/>
    </source>
</evidence>
<sequence length="222" mass="23053">MVTECGAGDRPTLARSLCAVVLRELPGVDGVAVVLHGSGQAEELVGASGTWAAGLAEAQYTLGEGPDPDVAGAGEPVLVGDLAAESARWPAFVEAATTGGLSSVFVFPLRIGGMVVGTLALYGRRPGNLPAQATADAVVLADLVAHVLLAQNEEMDDDDRLRMDVSYQEVNMATGMLAVQLQVGLDDALLRLRAHAFATGRSVRSVAKDVLARRIPLDRLAD</sequence>